<dbReference type="Proteomes" id="UP000294901">
    <property type="component" value="Unassembled WGS sequence"/>
</dbReference>
<feature type="domain" description="UspA" evidence="2">
    <location>
        <begin position="61"/>
        <end position="183"/>
    </location>
</feature>
<evidence type="ECO:0000313" key="4">
    <source>
        <dbReference type="Proteomes" id="UP000294901"/>
    </source>
</evidence>
<comment type="similarity">
    <text evidence="1">Belongs to the universal stress protein A family.</text>
</comment>
<dbReference type="PRINTS" id="PR01438">
    <property type="entry name" value="UNVRSLSTRESS"/>
</dbReference>
<evidence type="ECO:0000313" key="3">
    <source>
        <dbReference type="EMBL" id="TDO32871.1"/>
    </source>
</evidence>
<dbReference type="OrthoDB" id="3292873at2"/>
<dbReference type="InterPro" id="IPR006016">
    <property type="entry name" value="UspA"/>
</dbReference>
<reference evidence="3 4" key="1">
    <citation type="submission" date="2019-03" db="EMBL/GenBank/DDBJ databases">
        <title>Sequencing the genomes of 1000 actinobacteria strains.</title>
        <authorList>
            <person name="Klenk H.-P."/>
        </authorList>
    </citation>
    <scope>NUCLEOTIDE SEQUENCE [LARGE SCALE GENOMIC DNA]</scope>
    <source>
        <strain evidence="3 4">DSM 43805</strain>
    </source>
</reference>
<organism evidence="3 4">
    <name type="scientific">Paractinoplanes brasiliensis</name>
    <dbReference type="NCBI Taxonomy" id="52695"/>
    <lineage>
        <taxon>Bacteria</taxon>
        <taxon>Bacillati</taxon>
        <taxon>Actinomycetota</taxon>
        <taxon>Actinomycetes</taxon>
        <taxon>Micromonosporales</taxon>
        <taxon>Micromonosporaceae</taxon>
        <taxon>Paractinoplanes</taxon>
    </lineage>
</organism>
<dbReference type="InterPro" id="IPR006015">
    <property type="entry name" value="Universal_stress_UspA"/>
</dbReference>
<comment type="caution">
    <text evidence="3">The sequence shown here is derived from an EMBL/GenBank/DDBJ whole genome shotgun (WGS) entry which is preliminary data.</text>
</comment>
<name>A0A4R6JD31_9ACTN</name>
<evidence type="ECO:0000256" key="1">
    <source>
        <dbReference type="ARBA" id="ARBA00008791"/>
    </source>
</evidence>
<protein>
    <submittedName>
        <fullName evidence="3">Universal stress protein family protein</fullName>
    </submittedName>
</protein>
<dbReference type="SUPFAM" id="SSF52402">
    <property type="entry name" value="Adenine nucleotide alpha hydrolases-like"/>
    <property type="match status" value="2"/>
</dbReference>
<accession>A0A4R6JD31</accession>
<dbReference type="AlphaFoldDB" id="A0A4R6JD31"/>
<dbReference type="Gene3D" id="3.40.50.12370">
    <property type="match status" value="1"/>
</dbReference>
<dbReference type="Pfam" id="PF00582">
    <property type="entry name" value="Usp"/>
    <property type="match status" value="2"/>
</dbReference>
<keyword evidence="4" id="KW-1185">Reference proteome</keyword>
<evidence type="ECO:0000259" key="2">
    <source>
        <dbReference type="Pfam" id="PF00582"/>
    </source>
</evidence>
<proteinExistence type="inferred from homology"/>
<feature type="domain" description="UspA" evidence="2">
    <location>
        <begin position="241"/>
        <end position="306"/>
    </location>
</feature>
<sequence length="306" mass="31938">MDEFDRHLAQREAHARVAASDRPTRYGDALNRYLEAATRPAGVSAPAAARPPDIAAAAGLVVVGADDSPASCTAVDQAAIEAQLRGWALKIMTVRHPGRPGGPARGAGAELLERLSDRVRTSTPSTVVTSRFAVGSVSSSLLLEARHADLLVVGHRHGRGGSAFGLSLAHRLAGLHPGVMLVVRMPGWPPGPGFGNRPLVVGVEHAGVSTPAAQFALREAHLRGCELIVVRAGRSLASASRVETVDGVIVHHRTVDDDPVNTLTELSHHAAAVVVGRRGSGAHPLTMLGSISRTMLERAGCPVFLV</sequence>
<dbReference type="EMBL" id="SNWR01000002">
    <property type="protein sequence ID" value="TDO32871.1"/>
    <property type="molecule type" value="Genomic_DNA"/>
</dbReference>
<gene>
    <name evidence="3" type="ORF">C8E87_8343</name>
</gene>
<dbReference type="RefSeq" id="WP_133878784.1">
    <property type="nucleotide sequence ID" value="NZ_BOMD01000091.1"/>
</dbReference>